<dbReference type="Proteomes" id="UP000014962">
    <property type="component" value="Unassembled WGS sequence"/>
</dbReference>
<keyword evidence="3 8" id="KW-1134">Transmembrane beta strand</keyword>
<evidence type="ECO:0000256" key="7">
    <source>
        <dbReference type="ARBA" id="ARBA00023237"/>
    </source>
</evidence>
<dbReference type="PATRIC" id="fig|641526.4.peg.2524"/>
<keyword evidence="12" id="KW-0675">Receptor</keyword>
<reference evidence="12 13" key="1">
    <citation type="journal article" date="2013" name="Genome Announc.">
        <title>Draft Genome Sequence of Winogradskyella psychrotolerans RS-3T, Isolated from the Marine Transect of Kongsfjorden, Ny-Alesund, Svalbard, Arctic Ocean.</title>
        <authorList>
            <person name="Kumar Pinnaka A."/>
            <person name="Ara S."/>
            <person name="Singh A."/>
            <person name="Shivaji S."/>
        </authorList>
    </citation>
    <scope>NUCLEOTIDE SEQUENCE [LARGE SCALE GENOMIC DNA]</scope>
    <source>
        <strain evidence="12 13">RS-3</strain>
    </source>
</reference>
<keyword evidence="13" id="KW-1185">Reference proteome</keyword>
<dbReference type="Gene3D" id="2.40.170.20">
    <property type="entry name" value="TonB-dependent receptor, beta-barrel domain"/>
    <property type="match status" value="1"/>
</dbReference>
<sequence length="977" mass="107560">MFSSAYAQSKTITGKVVDNAGVPLPGVNILIDQTTTGTQTNFDGEYTIEAEPEDIIVFSYLGFKVVRVTVGSQNVIDITLEEDASALEEVVVVGYGTKKKSDIISSVVTVDKDDLVKVATSDVGEMLRGKAAGVQVTLASGAPGGSSTIRIRGQNSISGGNDPIVIADGVRIGSINDINANDIASLEVLKDAAAQAIYGARASNGVILITTKRGKEGKTSVSYNGFSGLQTINRNFDIYDGDEFAQLKREAFRTNNGGEYRLDEDIFSGLELASVQSQEYINWEDLILRTGETQNHAINISSGTDKFRIFSSVNYINTKGVVPNSKYNKVGLRLNADQRINDWLNIGLNTSFQFSETNNPNNSGIILSSLTTTPLGSIYNTDGSLRYLPGGFEENKNPLIDLDETTNVVDQRNDILNLFVDVSPFKGFNYRVNLSRRSWNYKRKSYNTTQSLSGIANSGQGSGAIQYQDNVEWQIENIITYEFDLNEVNHFGITAVQSISESEYSNYMNVADRIPNDILGINGLEGAFLNTPSISANKRGIVSAVGRVEYDYDNKYYFTASGRADGSTVFGRNNKWAFFPAANLGWNIHKESFLEDVNAINNLKLRFSYGSVGNEGISPGQSQSTADQRNYIIDDSQVSGYVPGNTLPNPDLRWETSTTFNAAIDFGLFNNRITSTIEYYNTRTKDLLVSEQLDPSSGYTSKLTNIGEIENRGLEITLNSDIVRNEDFKLNLGLSFTKNDNKIISLYGRDDNGDGIEDDDILNRRFIGEEINVFYQYQPVGIFQIGEDIANSAQPLSLPGDIKLRDVNGDNVIDDQDRVITSQAPDWFGTISIGAEYKGIDFSADIYMVQGVTRSNSFLYGYLEGGSLRGIKNGIKQNYWTPENPGGDFPRPREGNDPSNIFSLGLQDASYVRLQNITLGYTLPKDLLDSFGMTKLRLYVTGSNLITVTDYQSYSPERNPNEYPEPVTVVVGLQLGF</sequence>
<keyword evidence="6 8" id="KW-0472">Membrane</keyword>
<comment type="caution">
    <text evidence="12">The sequence shown here is derived from an EMBL/GenBank/DDBJ whole genome shotgun (WGS) entry which is preliminary data.</text>
</comment>
<dbReference type="AlphaFoldDB" id="S7X8K6"/>
<evidence type="ECO:0000256" key="5">
    <source>
        <dbReference type="ARBA" id="ARBA00023077"/>
    </source>
</evidence>
<dbReference type="Gene3D" id="2.60.40.1120">
    <property type="entry name" value="Carboxypeptidase-like, regulatory domain"/>
    <property type="match status" value="1"/>
</dbReference>
<dbReference type="Pfam" id="PF07715">
    <property type="entry name" value="Plug"/>
    <property type="match status" value="1"/>
</dbReference>
<keyword evidence="4 8" id="KW-0812">Transmembrane</keyword>
<dbReference type="InterPro" id="IPR023996">
    <property type="entry name" value="TonB-dep_OMP_SusC/RagA"/>
</dbReference>
<dbReference type="SUPFAM" id="SSF56935">
    <property type="entry name" value="Porins"/>
    <property type="match status" value="1"/>
</dbReference>
<evidence type="ECO:0000313" key="12">
    <source>
        <dbReference type="EMBL" id="EPR72373.1"/>
    </source>
</evidence>
<dbReference type="GO" id="GO:0009279">
    <property type="term" value="C:cell outer membrane"/>
    <property type="evidence" value="ECO:0007669"/>
    <property type="project" value="UniProtKB-SubCell"/>
</dbReference>
<protein>
    <submittedName>
        <fullName evidence="12">TonB-dependent receptor</fullName>
    </submittedName>
</protein>
<name>S7X8K6_9FLAO</name>
<dbReference type="Pfam" id="PF13715">
    <property type="entry name" value="CarbopepD_reg_2"/>
    <property type="match status" value="1"/>
</dbReference>
<dbReference type="InterPro" id="IPR023997">
    <property type="entry name" value="TonB-dep_OMP_SusC/RagA_CS"/>
</dbReference>
<dbReference type="SUPFAM" id="SSF49464">
    <property type="entry name" value="Carboxypeptidase regulatory domain-like"/>
    <property type="match status" value="1"/>
</dbReference>
<proteinExistence type="inferred from homology"/>
<dbReference type="InterPro" id="IPR037066">
    <property type="entry name" value="Plug_dom_sf"/>
</dbReference>
<dbReference type="InterPro" id="IPR012910">
    <property type="entry name" value="Plug_dom"/>
</dbReference>
<dbReference type="eggNOG" id="COG4206">
    <property type="taxonomic scope" value="Bacteria"/>
</dbReference>
<dbReference type="EMBL" id="ATMR01000124">
    <property type="protein sequence ID" value="EPR72373.1"/>
    <property type="molecule type" value="Genomic_DNA"/>
</dbReference>
<dbReference type="InterPro" id="IPR039426">
    <property type="entry name" value="TonB-dep_rcpt-like"/>
</dbReference>
<evidence type="ECO:0000256" key="9">
    <source>
        <dbReference type="RuleBase" id="RU003357"/>
    </source>
</evidence>
<evidence type="ECO:0000256" key="6">
    <source>
        <dbReference type="ARBA" id="ARBA00023136"/>
    </source>
</evidence>
<dbReference type="Gene3D" id="2.170.130.10">
    <property type="entry name" value="TonB-dependent receptor, plug domain"/>
    <property type="match status" value="1"/>
</dbReference>
<feature type="domain" description="TonB-dependent receptor plug" evidence="11">
    <location>
        <begin position="100"/>
        <end position="206"/>
    </location>
</feature>
<dbReference type="Pfam" id="PF00593">
    <property type="entry name" value="TonB_dep_Rec_b-barrel"/>
    <property type="match status" value="1"/>
</dbReference>
<dbReference type="NCBIfam" id="TIGR04057">
    <property type="entry name" value="SusC_RagA_signa"/>
    <property type="match status" value="1"/>
</dbReference>
<evidence type="ECO:0000256" key="1">
    <source>
        <dbReference type="ARBA" id="ARBA00004571"/>
    </source>
</evidence>
<dbReference type="NCBIfam" id="TIGR04056">
    <property type="entry name" value="OMP_RagA_SusC"/>
    <property type="match status" value="1"/>
</dbReference>
<keyword evidence="7 8" id="KW-0998">Cell outer membrane</keyword>
<evidence type="ECO:0000256" key="8">
    <source>
        <dbReference type="PROSITE-ProRule" id="PRU01360"/>
    </source>
</evidence>
<dbReference type="STRING" id="641526.ADIWIN_2543"/>
<comment type="similarity">
    <text evidence="8 9">Belongs to the TonB-dependent receptor family.</text>
</comment>
<comment type="subcellular location">
    <subcellularLocation>
        <location evidence="1 8">Cell outer membrane</location>
        <topology evidence="1 8">Multi-pass membrane protein</topology>
    </subcellularLocation>
</comment>
<dbReference type="PROSITE" id="PS52016">
    <property type="entry name" value="TONB_DEPENDENT_REC_3"/>
    <property type="match status" value="1"/>
</dbReference>
<evidence type="ECO:0000256" key="2">
    <source>
        <dbReference type="ARBA" id="ARBA00022448"/>
    </source>
</evidence>
<evidence type="ECO:0000313" key="13">
    <source>
        <dbReference type="Proteomes" id="UP000014962"/>
    </source>
</evidence>
<organism evidence="12 13">
    <name type="scientific">Winogradskyella psychrotolerans RS-3</name>
    <dbReference type="NCBI Taxonomy" id="641526"/>
    <lineage>
        <taxon>Bacteria</taxon>
        <taxon>Pseudomonadati</taxon>
        <taxon>Bacteroidota</taxon>
        <taxon>Flavobacteriia</taxon>
        <taxon>Flavobacteriales</taxon>
        <taxon>Flavobacteriaceae</taxon>
        <taxon>Winogradskyella</taxon>
    </lineage>
</organism>
<evidence type="ECO:0000256" key="4">
    <source>
        <dbReference type="ARBA" id="ARBA00022692"/>
    </source>
</evidence>
<dbReference type="InterPro" id="IPR000531">
    <property type="entry name" value="Beta-barrel_TonB"/>
</dbReference>
<dbReference type="InterPro" id="IPR036942">
    <property type="entry name" value="Beta-barrel_TonB_sf"/>
</dbReference>
<evidence type="ECO:0000256" key="3">
    <source>
        <dbReference type="ARBA" id="ARBA00022452"/>
    </source>
</evidence>
<dbReference type="InterPro" id="IPR008969">
    <property type="entry name" value="CarboxyPept-like_regulatory"/>
</dbReference>
<accession>S7X8K6</accession>
<keyword evidence="5 9" id="KW-0798">TonB box</keyword>
<evidence type="ECO:0000259" key="11">
    <source>
        <dbReference type="Pfam" id="PF07715"/>
    </source>
</evidence>
<evidence type="ECO:0000259" key="10">
    <source>
        <dbReference type="Pfam" id="PF00593"/>
    </source>
</evidence>
<feature type="domain" description="TonB-dependent receptor-like beta-barrel" evidence="10">
    <location>
        <begin position="381"/>
        <end position="945"/>
    </location>
</feature>
<dbReference type="eggNOG" id="COG4771">
    <property type="taxonomic scope" value="Bacteria"/>
</dbReference>
<keyword evidence="2 8" id="KW-0813">Transport</keyword>
<gene>
    <name evidence="12" type="ORF">ADIWIN_2543</name>
</gene>